<reference evidence="7 8" key="1">
    <citation type="submission" date="2019-03" db="EMBL/GenBank/DDBJ databases">
        <title>Genomic Encyclopedia of Type Strains, Phase IV (KMG-IV): sequencing the most valuable type-strain genomes for metagenomic binning, comparative biology and taxonomic classification.</title>
        <authorList>
            <person name="Goeker M."/>
        </authorList>
    </citation>
    <scope>NUCLEOTIDE SEQUENCE [LARGE SCALE GENOMIC DNA]</scope>
    <source>
        <strain evidence="7 8">DSM 45765</strain>
    </source>
</reference>
<dbReference type="RefSeq" id="WP_132880099.1">
    <property type="nucleotide sequence ID" value="NZ_SLXQ01000016.1"/>
</dbReference>
<comment type="caution">
    <text evidence="7">The sequence shown here is derived from an EMBL/GenBank/DDBJ whole genome shotgun (WGS) entry which is preliminary data.</text>
</comment>
<gene>
    <name evidence="7" type="ORF">EV191_11682</name>
</gene>
<evidence type="ECO:0000313" key="7">
    <source>
        <dbReference type="EMBL" id="TCP45439.1"/>
    </source>
</evidence>
<keyword evidence="8" id="KW-1185">Reference proteome</keyword>
<feature type="DNA-binding region" description="H-T-H motif" evidence="5">
    <location>
        <begin position="31"/>
        <end position="50"/>
    </location>
</feature>
<protein>
    <submittedName>
        <fullName evidence="7">TetR family transcriptional regulator</fullName>
    </submittedName>
</protein>
<evidence type="ECO:0000256" key="5">
    <source>
        <dbReference type="PROSITE-ProRule" id="PRU00335"/>
    </source>
</evidence>
<organism evidence="7 8">
    <name type="scientific">Tamaricihabitans halophyticus</name>
    <dbReference type="NCBI Taxonomy" id="1262583"/>
    <lineage>
        <taxon>Bacteria</taxon>
        <taxon>Bacillati</taxon>
        <taxon>Actinomycetota</taxon>
        <taxon>Actinomycetes</taxon>
        <taxon>Pseudonocardiales</taxon>
        <taxon>Pseudonocardiaceae</taxon>
        <taxon>Tamaricihabitans</taxon>
    </lineage>
</organism>
<feature type="domain" description="HTH tetR-type" evidence="6">
    <location>
        <begin position="8"/>
        <end position="68"/>
    </location>
</feature>
<sequence length="202" mass="22141">MPKQVDHTQRRQQIAEALWRIAARDGLEAVSLSRVAEEAQVSKGRVQHYFSSREEMLTFTATHLRERVDAKVRARLEWTAPDTPLAVVRALAEALLPLDAEGRTEALVSSAFFVRVLASRELAATYQSGQQRLLDLLADQLTLAQSAGELPTGLDPILEADILLTVIAGIGDALLLGRHTPDSARRVLAYHLTRLSTAACPT</sequence>
<dbReference type="Gene3D" id="1.10.357.10">
    <property type="entry name" value="Tetracycline Repressor, domain 2"/>
    <property type="match status" value="1"/>
</dbReference>
<dbReference type="GO" id="GO:0000976">
    <property type="term" value="F:transcription cis-regulatory region binding"/>
    <property type="evidence" value="ECO:0007669"/>
    <property type="project" value="TreeGrafter"/>
</dbReference>
<dbReference type="EMBL" id="SLXQ01000016">
    <property type="protein sequence ID" value="TCP45439.1"/>
    <property type="molecule type" value="Genomic_DNA"/>
</dbReference>
<keyword evidence="1" id="KW-0678">Repressor</keyword>
<evidence type="ECO:0000256" key="3">
    <source>
        <dbReference type="ARBA" id="ARBA00023125"/>
    </source>
</evidence>
<dbReference type="InterPro" id="IPR036271">
    <property type="entry name" value="Tet_transcr_reg_TetR-rel_C_sf"/>
</dbReference>
<dbReference type="SUPFAM" id="SSF48498">
    <property type="entry name" value="Tetracyclin repressor-like, C-terminal domain"/>
    <property type="match status" value="1"/>
</dbReference>
<dbReference type="PROSITE" id="PS50977">
    <property type="entry name" value="HTH_TETR_2"/>
    <property type="match status" value="1"/>
</dbReference>
<dbReference type="InterPro" id="IPR009057">
    <property type="entry name" value="Homeodomain-like_sf"/>
</dbReference>
<dbReference type="InterPro" id="IPR050109">
    <property type="entry name" value="HTH-type_TetR-like_transc_reg"/>
</dbReference>
<accession>A0A4R2QA26</accession>
<dbReference type="Pfam" id="PF00440">
    <property type="entry name" value="TetR_N"/>
    <property type="match status" value="1"/>
</dbReference>
<dbReference type="PANTHER" id="PTHR30055">
    <property type="entry name" value="HTH-TYPE TRANSCRIPTIONAL REGULATOR RUTR"/>
    <property type="match status" value="1"/>
</dbReference>
<proteinExistence type="predicted"/>
<dbReference type="Pfam" id="PF13977">
    <property type="entry name" value="TetR_C_6"/>
    <property type="match status" value="1"/>
</dbReference>
<evidence type="ECO:0000259" key="6">
    <source>
        <dbReference type="PROSITE" id="PS50977"/>
    </source>
</evidence>
<evidence type="ECO:0000313" key="8">
    <source>
        <dbReference type="Proteomes" id="UP000294911"/>
    </source>
</evidence>
<dbReference type="OrthoDB" id="9816296at2"/>
<keyword evidence="2" id="KW-0805">Transcription regulation</keyword>
<dbReference type="SUPFAM" id="SSF46689">
    <property type="entry name" value="Homeodomain-like"/>
    <property type="match status" value="1"/>
</dbReference>
<evidence type="ECO:0000256" key="4">
    <source>
        <dbReference type="ARBA" id="ARBA00023163"/>
    </source>
</evidence>
<dbReference type="InterPro" id="IPR001647">
    <property type="entry name" value="HTH_TetR"/>
</dbReference>
<keyword evidence="3 5" id="KW-0238">DNA-binding</keyword>
<evidence type="ECO:0000256" key="1">
    <source>
        <dbReference type="ARBA" id="ARBA00022491"/>
    </source>
</evidence>
<dbReference type="GO" id="GO:0003700">
    <property type="term" value="F:DNA-binding transcription factor activity"/>
    <property type="evidence" value="ECO:0007669"/>
    <property type="project" value="TreeGrafter"/>
</dbReference>
<keyword evidence="4" id="KW-0804">Transcription</keyword>
<evidence type="ECO:0000256" key="2">
    <source>
        <dbReference type="ARBA" id="ARBA00023015"/>
    </source>
</evidence>
<dbReference type="PANTHER" id="PTHR30055:SF223">
    <property type="entry name" value="HTH-TYPE TRANSCRIPTIONAL REGULATOR UIDR"/>
    <property type="match status" value="1"/>
</dbReference>
<dbReference type="Proteomes" id="UP000294911">
    <property type="component" value="Unassembled WGS sequence"/>
</dbReference>
<dbReference type="InterPro" id="IPR039538">
    <property type="entry name" value="BetI_C"/>
</dbReference>
<dbReference type="AlphaFoldDB" id="A0A4R2QA26"/>
<name>A0A4R2QA26_9PSEU</name>